<feature type="coiled-coil region" evidence="1">
    <location>
        <begin position="262"/>
        <end position="289"/>
    </location>
</feature>
<protein>
    <submittedName>
        <fullName evidence="2">Uncharacterized protein</fullName>
    </submittedName>
</protein>
<evidence type="ECO:0000256" key="1">
    <source>
        <dbReference type="SAM" id="Coils"/>
    </source>
</evidence>
<organism evidence="2 3">
    <name type="scientific">Streptomyces luteolus</name>
    <dbReference type="NCBI Taxonomy" id="3043615"/>
    <lineage>
        <taxon>Bacteria</taxon>
        <taxon>Bacillati</taxon>
        <taxon>Actinomycetota</taxon>
        <taxon>Actinomycetes</taxon>
        <taxon>Kitasatosporales</taxon>
        <taxon>Streptomycetaceae</taxon>
        <taxon>Streptomyces</taxon>
    </lineage>
</organism>
<reference evidence="2 3" key="1">
    <citation type="submission" date="2023-05" db="EMBL/GenBank/DDBJ databases">
        <title>Draft genome sequence of Streptomyces sp. B-S-A12 isolated from a cave soil in Thailand.</title>
        <authorList>
            <person name="Chamroensaksri N."/>
            <person name="Muangham S."/>
        </authorList>
    </citation>
    <scope>NUCLEOTIDE SEQUENCE [LARGE SCALE GENOMIC DNA]</scope>
    <source>
        <strain evidence="2 3">B-S-A12</strain>
    </source>
</reference>
<sequence length="371" mass="41279">MTPPTPDYRYLAAHALTGDILHGYLPLTGVECGAELNGPGSLSATLEPGLTRPVTEFLDPGNTLLYVERNGKLVWGGVLWRAEPQGAAYPIEAAGFGSYPHRRYDLHGNLDGRGPYIEADPCQIIRDVWAYAQDQPDGDLRVTVDDTRSRTKTGTSKSPYVLAKSEARNLGEVIDELADLDDGPEWTESVHWGDERPEHRIHLGGPRLGQRPEDTVFTSGINIATTPQVVLDADEYAQTVIALGAGEGRKRPHVIDTVRDGRLRLESRLETSEKDAAQLRRRAHEQRLLRQELTTLTELDVRDHPSAPFGSWAIGDDVLIRLHEPHITYEGRHRITAWTLRPPNGEEPERITLTLERMEKPEDPASPNDEG</sequence>
<keyword evidence="3" id="KW-1185">Reference proteome</keyword>
<accession>A0ABT6SS75</accession>
<gene>
    <name evidence="2" type="ORF">QIT00_05300</name>
</gene>
<proteinExistence type="predicted"/>
<name>A0ABT6SS75_9ACTN</name>
<comment type="caution">
    <text evidence="2">The sequence shown here is derived from an EMBL/GenBank/DDBJ whole genome shotgun (WGS) entry which is preliminary data.</text>
</comment>
<dbReference type="Proteomes" id="UP001237105">
    <property type="component" value="Unassembled WGS sequence"/>
</dbReference>
<evidence type="ECO:0000313" key="2">
    <source>
        <dbReference type="EMBL" id="MDI3417983.1"/>
    </source>
</evidence>
<dbReference type="RefSeq" id="WP_282533905.1">
    <property type="nucleotide sequence ID" value="NZ_JASCIS010000004.1"/>
</dbReference>
<dbReference type="EMBL" id="JASCIS010000004">
    <property type="protein sequence ID" value="MDI3417983.1"/>
    <property type="molecule type" value="Genomic_DNA"/>
</dbReference>
<keyword evidence="1" id="KW-0175">Coiled coil</keyword>
<evidence type="ECO:0000313" key="3">
    <source>
        <dbReference type="Proteomes" id="UP001237105"/>
    </source>
</evidence>